<proteinExistence type="inferred from homology"/>
<feature type="region of interest" description="Disordered" evidence="7">
    <location>
        <begin position="262"/>
        <end position="286"/>
    </location>
</feature>
<keyword evidence="9" id="KW-1185">Reference proteome</keyword>
<dbReference type="RefSeq" id="WP_195876193.1">
    <property type="nucleotide sequence ID" value="NZ_JADOEL010000014.1"/>
</dbReference>
<evidence type="ECO:0000256" key="3">
    <source>
        <dbReference type="ARBA" id="ARBA00022692"/>
    </source>
</evidence>
<dbReference type="PANTHER" id="PTHR23427">
    <property type="entry name" value="SURFEIT LOCUS PROTEIN"/>
    <property type="match status" value="1"/>
</dbReference>
<evidence type="ECO:0000313" key="9">
    <source>
        <dbReference type="Proteomes" id="UP000657372"/>
    </source>
</evidence>
<feature type="transmembrane region" description="Helical" evidence="6">
    <location>
        <begin position="26"/>
        <end position="49"/>
    </location>
</feature>
<evidence type="ECO:0000256" key="6">
    <source>
        <dbReference type="RuleBase" id="RU363076"/>
    </source>
</evidence>
<keyword evidence="4 6" id="KW-1133">Transmembrane helix</keyword>
<evidence type="ECO:0000313" key="8">
    <source>
        <dbReference type="EMBL" id="MBF8179057.1"/>
    </source>
</evidence>
<comment type="similarity">
    <text evidence="2 6">Belongs to the SURF1 family.</text>
</comment>
<comment type="caution">
    <text evidence="8">The sequence shown here is derived from an EMBL/GenBank/DDBJ whole genome shotgun (WGS) entry which is preliminary data.</text>
</comment>
<evidence type="ECO:0000256" key="5">
    <source>
        <dbReference type="ARBA" id="ARBA00023136"/>
    </source>
</evidence>
<name>A0ABS0EYM2_9BURK</name>
<evidence type="ECO:0000256" key="2">
    <source>
        <dbReference type="ARBA" id="ARBA00007165"/>
    </source>
</evidence>
<evidence type="ECO:0000256" key="4">
    <source>
        <dbReference type="ARBA" id="ARBA00022989"/>
    </source>
</evidence>
<accession>A0ABS0EYM2</accession>
<comment type="subcellular location">
    <subcellularLocation>
        <location evidence="6">Cell membrane</location>
        <topology evidence="6">Multi-pass membrane protein</topology>
    </subcellularLocation>
    <subcellularLocation>
        <location evidence="1">Membrane</location>
    </subcellularLocation>
</comment>
<sequence length="286" mass="30920">MTDQSAQTSGSVSKEAGPLSRSTTTLTVLAVIALVLFTGLVALGTWQVYRLQWKLALIERVEQRVHAAATPAPGPQAWPQVSAANDEYRHVSVSGNFLYEQSVKVQAVTELGAGFWVLTPLRSADGNIFLINRGYIPERSTPAAGDPQQVVSVSGLLRISEPGGGFLRHNDPAGNRWYSRDVQAIAAQHQLAPVAPYFIDAEAAKPTAGSAVADRTIAEPVGGLTIISFHNNHLVYALTWYALALMVAGAAFWFRREERKARAAGTRADRIDRETEDVGKNRSASE</sequence>
<evidence type="ECO:0000256" key="1">
    <source>
        <dbReference type="ARBA" id="ARBA00004370"/>
    </source>
</evidence>
<dbReference type="InterPro" id="IPR002994">
    <property type="entry name" value="Surf1/Shy1"/>
</dbReference>
<protein>
    <recommendedName>
        <fullName evidence="6">SURF1-like protein</fullName>
    </recommendedName>
</protein>
<dbReference type="Proteomes" id="UP000657372">
    <property type="component" value="Unassembled WGS sequence"/>
</dbReference>
<organism evidence="8 9">
    <name type="scientific">Herminiimonas contaminans</name>
    <dbReference type="NCBI Taxonomy" id="1111140"/>
    <lineage>
        <taxon>Bacteria</taxon>
        <taxon>Pseudomonadati</taxon>
        <taxon>Pseudomonadota</taxon>
        <taxon>Betaproteobacteria</taxon>
        <taxon>Burkholderiales</taxon>
        <taxon>Oxalobacteraceae</taxon>
        <taxon>Herminiimonas</taxon>
    </lineage>
</organism>
<dbReference type="CDD" id="cd06662">
    <property type="entry name" value="SURF1"/>
    <property type="match status" value="1"/>
</dbReference>
<dbReference type="PANTHER" id="PTHR23427:SF2">
    <property type="entry name" value="SURFEIT LOCUS PROTEIN 1"/>
    <property type="match status" value="1"/>
</dbReference>
<dbReference type="InterPro" id="IPR045214">
    <property type="entry name" value="Surf1/Surf4"/>
</dbReference>
<gene>
    <name evidence="8" type="ORF">IXC47_15320</name>
</gene>
<keyword evidence="5 6" id="KW-0472">Membrane</keyword>
<keyword evidence="3 6" id="KW-0812">Transmembrane</keyword>
<feature type="transmembrane region" description="Helical" evidence="6">
    <location>
        <begin position="234"/>
        <end position="254"/>
    </location>
</feature>
<dbReference type="Pfam" id="PF02104">
    <property type="entry name" value="SURF1"/>
    <property type="match status" value="1"/>
</dbReference>
<keyword evidence="6" id="KW-1003">Cell membrane</keyword>
<evidence type="ECO:0000256" key="7">
    <source>
        <dbReference type="SAM" id="MobiDB-lite"/>
    </source>
</evidence>
<dbReference type="PROSITE" id="PS50895">
    <property type="entry name" value="SURF1"/>
    <property type="match status" value="1"/>
</dbReference>
<dbReference type="EMBL" id="JADOEL010000014">
    <property type="protein sequence ID" value="MBF8179057.1"/>
    <property type="molecule type" value="Genomic_DNA"/>
</dbReference>
<reference evidence="8 9" key="1">
    <citation type="submission" date="2020-11" db="EMBL/GenBank/DDBJ databases">
        <title>WGS of Herminiimonas contaminans strain Marseille-Q4544 isolated from planarians Schmidtea mediterranea.</title>
        <authorList>
            <person name="Kangale L."/>
        </authorList>
    </citation>
    <scope>NUCLEOTIDE SEQUENCE [LARGE SCALE GENOMIC DNA]</scope>
    <source>
        <strain evidence="8 9">Marseille-Q4544</strain>
    </source>
</reference>